<comment type="caution">
    <text evidence="1">The sequence shown here is derived from an EMBL/GenBank/DDBJ whole genome shotgun (WGS) entry which is preliminary data.</text>
</comment>
<sequence length="114" mass="12740">MPVLFLQGIKFISSMLVYEASKQLSTEQVPGLQSPIAEFSGTIISQKIGLVPILRAGIGMTDAALEHFPDARVLHLGLFREKTTLQVIEYYSKLPASPNVDMLYVLDRKRHQLL</sequence>
<reference evidence="1" key="1">
    <citation type="submission" date="2023-04" db="EMBL/GenBank/DDBJ databases">
        <title>Draft Genome sequencing of Naganishia species isolated from polar environments using Oxford Nanopore Technology.</title>
        <authorList>
            <person name="Leo P."/>
            <person name="Venkateswaran K."/>
        </authorList>
    </citation>
    <scope>NUCLEOTIDE SEQUENCE</scope>
    <source>
        <strain evidence="1">DBVPG 5303</strain>
    </source>
</reference>
<accession>A0ACC2XUK9</accession>
<dbReference type="EMBL" id="JASBWV010000002">
    <property type="protein sequence ID" value="KAJ9127326.1"/>
    <property type="molecule type" value="Genomic_DNA"/>
</dbReference>
<proteinExistence type="predicted"/>
<evidence type="ECO:0000313" key="2">
    <source>
        <dbReference type="Proteomes" id="UP001234202"/>
    </source>
</evidence>
<organism evidence="1 2">
    <name type="scientific">Naganishia onofrii</name>
    <dbReference type="NCBI Taxonomy" id="1851511"/>
    <lineage>
        <taxon>Eukaryota</taxon>
        <taxon>Fungi</taxon>
        <taxon>Dikarya</taxon>
        <taxon>Basidiomycota</taxon>
        <taxon>Agaricomycotina</taxon>
        <taxon>Tremellomycetes</taxon>
        <taxon>Filobasidiales</taxon>
        <taxon>Filobasidiaceae</taxon>
        <taxon>Naganishia</taxon>
    </lineage>
</organism>
<gene>
    <name evidence="1" type="ORF">QFC24_000733</name>
</gene>
<name>A0ACC2XUK9_9TREE</name>
<protein>
    <submittedName>
        <fullName evidence="1">Uncharacterized protein</fullName>
    </submittedName>
</protein>
<dbReference type="Proteomes" id="UP001234202">
    <property type="component" value="Unassembled WGS sequence"/>
</dbReference>
<evidence type="ECO:0000313" key="1">
    <source>
        <dbReference type="EMBL" id="KAJ9127326.1"/>
    </source>
</evidence>
<keyword evidence="2" id="KW-1185">Reference proteome</keyword>